<name>A0ABP0FS44_CLALP</name>
<dbReference type="Proteomes" id="UP001642483">
    <property type="component" value="Unassembled WGS sequence"/>
</dbReference>
<evidence type="ECO:0000313" key="2">
    <source>
        <dbReference type="Proteomes" id="UP001642483"/>
    </source>
</evidence>
<gene>
    <name evidence="1" type="ORF">CVLEPA_LOCUS13111</name>
</gene>
<proteinExistence type="predicted"/>
<reference evidence="1 2" key="1">
    <citation type="submission" date="2024-02" db="EMBL/GenBank/DDBJ databases">
        <authorList>
            <person name="Daric V."/>
            <person name="Darras S."/>
        </authorList>
    </citation>
    <scope>NUCLEOTIDE SEQUENCE [LARGE SCALE GENOMIC DNA]</scope>
</reference>
<evidence type="ECO:0000313" key="1">
    <source>
        <dbReference type="EMBL" id="CAK8682451.1"/>
    </source>
</evidence>
<accession>A0ABP0FS44</accession>
<protein>
    <submittedName>
        <fullName evidence="1">Uncharacterized protein</fullName>
    </submittedName>
</protein>
<dbReference type="InterPro" id="IPR032675">
    <property type="entry name" value="LRR_dom_sf"/>
</dbReference>
<comment type="caution">
    <text evidence="1">The sequence shown here is derived from an EMBL/GenBank/DDBJ whole genome shotgun (WGS) entry which is preliminary data.</text>
</comment>
<dbReference type="EMBL" id="CAWYQH010000090">
    <property type="protein sequence ID" value="CAK8682451.1"/>
    <property type="molecule type" value="Genomic_DNA"/>
</dbReference>
<keyword evidence="2" id="KW-1185">Reference proteome</keyword>
<dbReference type="Gene3D" id="3.80.10.10">
    <property type="entry name" value="Ribonuclease Inhibitor"/>
    <property type="match status" value="1"/>
</dbReference>
<organism evidence="1 2">
    <name type="scientific">Clavelina lepadiformis</name>
    <name type="common">Light-bulb sea squirt</name>
    <name type="synonym">Ascidia lepadiformis</name>
    <dbReference type="NCBI Taxonomy" id="159417"/>
    <lineage>
        <taxon>Eukaryota</taxon>
        <taxon>Metazoa</taxon>
        <taxon>Chordata</taxon>
        <taxon>Tunicata</taxon>
        <taxon>Ascidiacea</taxon>
        <taxon>Aplousobranchia</taxon>
        <taxon>Clavelinidae</taxon>
        <taxon>Clavelina</taxon>
    </lineage>
</organism>
<sequence>MENPFNWLRFRTVKAVSEPSNLRLFSFHINGTMAIAELVKFLLEKSPEGSYVLTKRLNQDPLEAYFGHMRQTGRRNEVPDIHQYAQFENVIMCKKNIKSLKGSNVNHVIDWKHDIPQKRRIWIEALKSQLVRFEKMQFSDWSDVNNQRRYISLLCELNESSDMELFNMASQRFPTELHLSHLKLSSSEAAIFCDVLRKQRNELKELGLSRCFSPGDVESLISAISEMPGKVKELYISDNIIKDIPGPEFFAKIEEYLNMIGCFEDERIANSSEKQKIQLALDQLHGSDLHLGRDSNRGLMRHRAIAQPDAPSTDLLNQ</sequence>
<dbReference type="SUPFAM" id="SSF52047">
    <property type="entry name" value="RNI-like"/>
    <property type="match status" value="1"/>
</dbReference>